<dbReference type="KEGG" id="elux:BTN50_0018"/>
<reference evidence="2" key="1">
    <citation type="submission" date="2017-04" db="EMBL/GenBank/DDBJ databases">
        <title>Genome evolution of the luminous symbionts of deep sea anglerfish.</title>
        <authorList>
            <person name="Hendry T.A."/>
        </authorList>
    </citation>
    <scope>NUCLEOTIDE SEQUENCE [LARGE SCALE GENOMIC DNA]</scope>
</reference>
<keyword evidence="2" id="KW-1185">Reference proteome</keyword>
<gene>
    <name evidence="1" type="ORF">BTN50_0018</name>
</gene>
<evidence type="ECO:0000313" key="1">
    <source>
        <dbReference type="EMBL" id="ATF08566.1"/>
    </source>
</evidence>
<name>A0A291B6D8_9GAMM</name>
<proteinExistence type="predicted"/>
<sequence>MLPELKLGNKTSIYHVGHEFHHNILNDSFHVELLMGHEILAR</sequence>
<dbReference type="Proteomes" id="UP000218160">
    <property type="component" value="Chromosome 1"/>
</dbReference>
<protein>
    <submittedName>
        <fullName evidence="1">Uncharacterized protein</fullName>
    </submittedName>
</protein>
<evidence type="ECO:0000313" key="2">
    <source>
        <dbReference type="Proteomes" id="UP000218160"/>
    </source>
</evidence>
<accession>A0A291B6D8</accession>
<dbReference type="AlphaFoldDB" id="A0A291B6D8"/>
<dbReference type="EMBL" id="CP020660">
    <property type="protein sequence ID" value="ATF08566.1"/>
    <property type="molecule type" value="Genomic_DNA"/>
</dbReference>
<organism evidence="1 2">
    <name type="scientific">Candidatus Enterovibrio altilux</name>
    <dbReference type="NCBI Taxonomy" id="1927128"/>
    <lineage>
        <taxon>Bacteria</taxon>
        <taxon>Pseudomonadati</taxon>
        <taxon>Pseudomonadota</taxon>
        <taxon>Gammaproteobacteria</taxon>
        <taxon>Vibrionales</taxon>
        <taxon>Vibrionaceae</taxon>
        <taxon>Enterovibrio</taxon>
    </lineage>
</organism>